<feature type="domain" description="S-adenosylmethionine synthetase C-terminal" evidence="14">
    <location>
        <begin position="244"/>
        <end position="384"/>
    </location>
</feature>
<proteinExistence type="inferred from homology"/>
<dbReference type="PROSITE" id="PS00377">
    <property type="entry name" value="ADOMET_SYNTHASE_2"/>
    <property type="match status" value="1"/>
</dbReference>
<dbReference type="GO" id="GO:0006730">
    <property type="term" value="P:one-carbon metabolic process"/>
    <property type="evidence" value="ECO:0007669"/>
    <property type="project" value="UniProtKB-KW"/>
</dbReference>
<dbReference type="GeneID" id="7826941"/>
<dbReference type="eggNOG" id="KOG1506">
    <property type="taxonomic scope" value="Eukaryota"/>
</dbReference>
<dbReference type="NCBIfam" id="TIGR01034">
    <property type="entry name" value="metK"/>
    <property type="match status" value="1"/>
</dbReference>
<evidence type="ECO:0000256" key="11">
    <source>
        <dbReference type="RuleBase" id="RU004462"/>
    </source>
</evidence>
<keyword evidence="16" id="KW-1185">Reference proteome</keyword>
<dbReference type="Gene3D" id="3.30.300.10">
    <property type="match status" value="3"/>
</dbReference>
<dbReference type="Pfam" id="PF02772">
    <property type="entry name" value="S-AdoMet_synt_M"/>
    <property type="match status" value="1"/>
</dbReference>
<dbReference type="InterPro" id="IPR002133">
    <property type="entry name" value="S-AdoMet_synthetase"/>
</dbReference>
<dbReference type="PIRSF" id="PIRSF000497">
    <property type="entry name" value="MAT"/>
    <property type="match status" value="1"/>
</dbReference>
<evidence type="ECO:0000256" key="2">
    <source>
        <dbReference type="ARBA" id="ARBA00009685"/>
    </source>
</evidence>
<keyword evidence="7 10" id="KW-0067">ATP-binding</keyword>
<feature type="domain" description="S-adenosylmethionine synthetase central" evidence="13">
    <location>
        <begin position="122"/>
        <end position="242"/>
    </location>
</feature>
<dbReference type="OrthoDB" id="5852090at2759"/>
<sequence length="396" mass="43644">MYSLPKNHFLFSSESVSIGHPDKLCDYVSDSVLDALLTQDPDAKVACESACKNTLLMVFGEITTSSQDIVYEKIVRQAIKEVGYDDIEKGLDYKNAVIMVALDQQSKEIANAVHVEKIDEDVGAGDQGLMIGYASDETEELMPLTHLLCNKLIEKLHDVRIDNTCPWMRPDAKVQVTVEYEQNGTQIKPVRVHTILISQQHSPDISNEKIAEELKQHVIKAVIPAHFLDDNTVYHLNPSGSFTVGGPCGDAGLTGRKIIVDTYGGWGGHGGGAFSGKDPTKVDRSAAYAARWVAKSLVHNGLCKRALVQVAYGIGIAKPLSIYVNSYDTAAEGYTDLDLQEIVVNNFDLRPGMIIKELNLKRPIYKKTASCGHFGRNDPDFTWETPKDLSHAKKKL</sequence>
<dbReference type="STRING" id="312017.I7MHK8"/>
<evidence type="ECO:0000313" key="16">
    <source>
        <dbReference type="Proteomes" id="UP000009168"/>
    </source>
</evidence>
<comment type="similarity">
    <text evidence="2 11">Belongs to the AdoMet synthase family.</text>
</comment>
<dbReference type="GO" id="GO:0005524">
    <property type="term" value="F:ATP binding"/>
    <property type="evidence" value="ECO:0007669"/>
    <property type="project" value="UniProtKB-KW"/>
</dbReference>
<comment type="pathway">
    <text evidence="1 10">Amino-acid biosynthesis; S-adenosyl-L-methionine biosynthesis; S-adenosyl-L-methionine from L-methionine: step 1/1.</text>
</comment>
<gene>
    <name evidence="15" type="ORF">TTHERM_00444470</name>
</gene>
<comment type="cofactor">
    <cofactor evidence="10">
        <name>Mg(2+)</name>
        <dbReference type="ChEBI" id="CHEBI:18420"/>
    </cofactor>
    <text evidence="10">Binds 2 magnesium ions per subunit. The magnesium ions interact primarily with the substrate.</text>
</comment>
<evidence type="ECO:0000256" key="8">
    <source>
        <dbReference type="ARBA" id="ARBA00022842"/>
    </source>
</evidence>
<evidence type="ECO:0000256" key="1">
    <source>
        <dbReference type="ARBA" id="ARBA00005224"/>
    </source>
</evidence>
<dbReference type="InterPro" id="IPR022629">
    <property type="entry name" value="S-AdoMet_synt_central"/>
</dbReference>
<dbReference type="Proteomes" id="UP000009168">
    <property type="component" value="Unassembled WGS sequence"/>
</dbReference>
<reference evidence="16" key="1">
    <citation type="journal article" date="2006" name="PLoS Biol.">
        <title>Macronuclear genome sequence of the ciliate Tetrahymena thermophila, a model eukaryote.</title>
        <authorList>
            <person name="Eisen J.A."/>
            <person name="Coyne R.S."/>
            <person name="Wu M."/>
            <person name="Wu D."/>
            <person name="Thiagarajan M."/>
            <person name="Wortman J.R."/>
            <person name="Badger J.H."/>
            <person name="Ren Q."/>
            <person name="Amedeo P."/>
            <person name="Jones K.M."/>
            <person name="Tallon L.J."/>
            <person name="Delcher A.L."/>
            <person name="Salzberg S.L."/>
            <person name="Silva J.C."/>
            <person name="Haas B.J."/>
            <person name="Majoros W.H."/>
            <person name="Farzad M."/>
            <person name="Carlton J.M."/>
            <person name="Smith R.K. Jr."/>
            <person name="Garg J."/>
            <person name="Pearlman R.E."/>
            <person name="Karrer K.M."/>
            <person name="Sun L."/>
            <person name="Manning G."/>
            <person name="Elde N.C."/>
            <person name="Turkewitz A.P."/>
            <person name="Asai D.J."/>
            <person name="Wilkes D.E."/>
            <person name="Wang Y."/>
            <person name="Cai H."/>
            <person name="Collins K."/>
            <person name="Stewart B.A."/>
            <person name="Lee S.R."/>
            <person name="Wilamowska K."/>
            <person name="Weinberg Z."/>
            <person name="Ruzzo W.L."/>
            <person name="Wloga D."/>
            <person name="Gaertig J."/>
            <person name="Frankel J."/>
            <person name="Tsao C.-C."/>
            <person name="Gorovsky M.A."/>
            <person name="Keeling P.J."/>
            <person name="Waller R.F."/>
            <person name="Patron N.J."/>
            <person name="Cherry J.M."/>
            <person name="Stover N.A."/>
            <person name="Krieger C.J."/>
            <person name="del Toro C."/>
            <person name="Ryder H.F."/>
            <person name="Williamson S.C."/>
            <person name="Barbeau R.A."/>
            <person name="Hamilton E.P."/>
            <person name="Orias E."/>
        </authorList>
    </citation>
    <scope>NUCLEOTIDE SEQUENCE [LARGE SCALE GENOMIC DNA]</scope>
    <source>
        <strain evidence="16">SB210</strain>
    </source>
</reference>
<dbReference type="AlphaFoldDB" id="I7MHK8"/>
<evidence type="ECO:0000256" key="10">
    <source>
        <dbReference type="RuleBase" id="RU000541"/>
    </source>
</evidence>
<comment type="catalytic activity">
    <reaction evidence="10">
        <text>L-methionine + ATP + H2O = S-adenosyl-L-methionine + phosphate + diphosphate</text>
        <dbReference type="Rhea" id="RHEA:21080"/>
        <dbReference type="ChEBI" id="CHEBI:15377"/>
        <dbReference type="ChEBI" id="CHEBI:30616"/>
        <dbReference type="ChEBI" id="CHEBI:33019"/>
        <dbReference type="ChEBI" id="CHEBI:43474"/>
        <dbReference type="ChEBI" id="CHEBI:57844"/>
        <dbReference type="ChEBI" id="CHEBI:59789"/>
        <dbReference type="EC" id="2.5.1.6"/>
    </reaction>
</comment>
<organism evidence="15 16">
    <name type="scientific">Tetrahymena thermophila (strain SB210)</name>
    <dbReference type="NCBI Taxonomy" id="312017"/>
    <lineage>
        <taxon>Eukaryota</taxon>
        <taxon>Sar</taxon>
        <taxon>Alveolata</taxon>
        <taxon>Ciliophora</taxon>
        <taxon>Intramacronucleata</taxon>
        <taxon>Oligohymenophorea</taxon>
        <taxon>Hymenostomatida</taxon>
        <taxon>Tetrahymenina</taxon>
        <taxon>Tetrahymenidae</taxon>
        <taxon>Tetrahymena</taxon>
    </lineage>
</organism>
<dbReference type="InParanoid" id="I7MHK8"/>
<evidence type="ECO:0000256" key="9">
    <source>
        <dbReference type="ARBA" id="ARBA00022958"/>
    </source>
</evidence>
<dbReference type="RefSeq" id="XP_001023309.1">
    <property type="nucleotide sequence ID" value="XM_001023309.3"/>
</dbReference>
<dbReference type="OMA" id="ASYMARY"/>
<keyword evidence="5 10" id="KW-0479">Metal-binding</keyword>
<dbReference type="GO" id="GO:0046872">
    <property type="term" value="F:metal ion binding"/>
    <property type="evidence" value="ECO:0007669"/>
    <property type="project" value="UniProtKB-KW"/>
</dbReference>
<keyword evidence="8 10" id="KW-0460">Magnesium</keyword>
<dbReference type="EC" id="2.5.1.6" evidence="10"/>
<evidence type="ECO:0000256" key="6">
    <source>
        <dbReference type="ARBA" id="ARBA00022741"/>
    </source>
</evidence>
<evidence type="ECO:0000256" key="7">
    <source>
        <dbReference type="ARBA" id="ARBA00022840"/>
    </source>
</evidence>
<dbReference type="InterPro" id="IPR022628">
    <property type="entry name" value="S-AdoMet_synt_N"/>
</dbReference>
<dbReference type="HOGENOM" id="CLU_041802_1_1_1"/>
<dbReference type="PROSITE" id="PS00376">
    <property type="entry name" value="ADOMET_SYNTHASE_1"/>
    <property type="match status" value="1"/>
</dbReference>
<evidence type="ECO:0000256" key="5">
    <source>
        <dbReference type="ARBA" id="ARBA00022723"/>
    </source>
</evidence>
<dbReference type="Pfam" id="PF02773">
    <property type="entry name" value="S-AdoMet_synt_C"/>
    <property type="match status" value="1"/>
</dbReference>
<dbReference type="FunCoup" id="I7MHK8">
    <property type="interactions" value="174"/>
</dbReference>
<dbReference type="HAMAP" id="MF_00086">
    <property type="entry name" value="S_AdoMet_synth1"/>
    <property type="match status" value="1"/>
</dbReference>
<evidence type="ECO:0000256" key="4">
    <source>
        <dbReference type="ARBA" id="ARBA00022679"/>
    </source>
</evidence>
<dbReference type="Pfam" id="PF00438">
    <property type="entry name" value="S-AdoMet_synt_N"/>
    <property type="match status" value="1"/>
</dbReference>
<evidence type="ECO:0000259" key="12">
    <source>
        <dbReference type="Pfam" id="PF00438"/>
    </source>
</evidence>
<dbReference type="FunFam" id="3.30.300.10:FF:000003">
    <property type="entry name" value="S-adenosylmethionine synthase"/>
    <property type="match status" value="1"/>
</dbReference>
<keyword evidence="6 10" id="KW-0547">Nucleotide-binding</keyword>
<dbReference type="FunFam" id="3.30.300.10:FF:000004">
    <property type="entry name" value="S-adenosylmethionine synthase"/>
    <property type="match status" value="1"/>
</dbReference>
<dbReference type="EMBL" id="GG662504">
    <property type="protein sequence ID" value="EAS03064.1"/>
    <property type="molecule type" value="Genomic_DNA"/>
</dbReference>
<evidence type="ECO:0000313" key="15">
    <source>
        <dbReference type="EMBL" id="EAS03064.1"/>
    </source>
</evidence>
<feature type="domain" description="S-adenosylmethionine synthetase N-terminal" evidence="12">
    <location>
        <begin position="9"/>
        <end position="106"/>
    </location>
</feature>
<protein>
    <recommendedName>
        <fullName evidence="10">S-adenosylmethionine synthase</fullName>
        <ecNumber evidence="10">2.5.1.6</ecNumber>
    </recommendedName>
</protein>
<comment type="cofactor">
    <cofactor evidence="10">
        <name>K(+)</name>
        <dbReference type="ChEBI" id="CHEBI:29103"/>
    </cofactor>
    <text evidence="10">Binds 1 potassium ion per subunit. The potassium ion interacts primarily with the substrate.</text>
</comment>
<accession>I7MHK8</accession>
<dbReference type="InterPro" id="IPR022630">
    <property type="entry name" value="S-AdoMet_synt_C"/>
</dbReference>
<comment type="function">
    <text evidence="10">Catalyzes the formation of S-adenosylmethionine from methionine and ATP.</text>
</comment>
<evidence type="ECO:0000259" key="14">
    <source>
        <dbReference type="Pfam" id="PF02773"/>
    </source>
</evidence>
<evidence type="ECO:0000259" key="13">
    <source>
        <dbReference type="Pfam" id="PF02772"/>
    </source>
</evidence>
<dbReference type="SUPFAM" id="SSF55973">
    <property type="entry name" value="S-adenosylmethionine synthetase"/>
    <property type="match status" value="3"/>
</dbReference>
<keyword evidence="4 10" id="KW-0808">Transferase</keyword>
<dbReference type="GO" id="GO:0004478">
    <property type="term" value="F:methionine adenosyltransferase activity"/>
    <property type="evidence" value="ECO:0007669"/>
    <property type="project" value="UniProtKB-EC"/>
</dbReference>
<dbReference type="PANTHER" id="PTHR11964">
    <property type="entry name" value="S-ADENOSYLMETHIONINE SYNTHETASE"/>
    <property type="match status" value="1"/>
</dbReference>
<dbReference type="CDD" id="cd18079">
    <property type="entry name" value="S-AdoMet_synt"/>
    <property type="match status" value="1"/>
</dbReference>
<dbReference type="KEGG" id="tet:TTHERM_00444470"/>
<dbReference type="InterPro" id="IPR022631">
    <property type="entry name" value="ADOMET_SYNTHASE_CS"/>
</dbReference>
<dbReference type="UniPathway" id="UPA00315">
    <property type="reaction ID" value="UER00080"/>
</dbReference>
<evidence type="ECO:0000256" key="3">
    <source>
        <dbReference type="ARBA" id="ARBA00022563"/>
    </source>
</evidence>
<keyword evidence="9 10" id="KW-0630">Potassium</keyword>
<keyword evidence="3 10" id="KW-0554">One-carbon metabolism</keyword>
<dbReference type="InterPro" id="IPR022636">
    <property type="entry name" value="S-AdoMet_synthetase_sfam"/>
</dbReference>
<name>I7MHK8_TETTS</name>
<dbReference type="GO" id="GO:0006556">
    <property type="term" value="P:S-adenosylmethionine biosynthetic process"/>
    <property type="evidence" value="ECO:0007669"/>
    <property type="project" value="UniProtKB-UniPathway"/>
</dbReference>